<comment type="caution">
    <text evidence="1">The sequence shown here is derived from an EMBL/GenBank/DDBJ whole genome shotgun (WGS) entry which is preliminary data.</text>
</comment>
<gene>
    <name evidence="1" type="ORF">QYF61_022803</name>
</gene>
<protein>
    <submittedName>
        <fullName evidence="1">Uncharacterized protein</fullName>
    </submittedName>
</protein>
<dbReference type="Proteomes" id="UP001333110">
    <property type="component" value="Unassembled WGS sequence"/>
</dbReference>
<name>A0AAN7NNE7_MYCAM</name>
<dbReference type="PANTHER" id="PTHR33332">
    <property type="entry name" value="REVERSE TRANSCRIPTASE DOMAIN-CONTAINING PROTEIN"/>
    <property type="match status" value="1"/>
</dbReference>
<evidence type="ECO:0000313" key="1">
    <source>
        <dbReference type="EMBL" id="KAK4828026.1"/>
    </source>
</evidence>
<keyword evidence="2" id="KW-1185">Reference proteome</keyword>
<evidence type="ECO:0000313" key="2">
    <source>
        <dbReference type="Proteomes" id="UP001333110"/>
    </source>
</evidence>
<sequence>MLAGPDHLVVLYVLHNGTQDDLLHNLPWHREKDLGILVDEKLDMNQQCVLAAQKANRILGCTKRSMASRSREVIFPLCSAIIRAHLEYCIQL</sequence>
<proteinExistence type="predicted"/>
<organism evidence="1 2">
    <name type="scientific">Mycteria americana</name>
    <name type="common">Wood stork</name>
    <dbReference type="NCBI Taxonomy" id="33587"/>
    <lineage>
        <taxon>Eukaryota</taxon>
        <taxon>Metazoa</taxon>
        <taxon>Chordata</taxon>
        <taxon>Craniata</taxon>
        <taxon>Vertebrata</taxon>
        <taxon>Euteleostomi</taxon>
        <taxon>Archelosauria</taxon>
        <taxon>Archosauria</taxon>
        <taxon>Dinosauria</taxon>
        <taxon>Saurischia</taxon>
        <taxon>Theropoda</taxon>
        <taxon>Coelurosauria</taxon>
        <taxon>Aves</taxon>
        <taxon>Neognathae</taxon>
        <taxon>Neoaves</taxon>
        <taxon>Aequornithes</taxon>
        <taxon>Ciconiiformes</taxon>
        <taxon>Ciconiidae</taxon>
        <taxon>Mycteria</taxon>
    </lineage>
</organism>
<dbReference type="AlphaFoldDB" id="A0AAN7NNE7"/>
<accession>A0AAN7NNE7</accession>
<dbReference type="EMBL" id="JAUNZN010000002">
    <property type="protein sequence ID" value="KAK4828026.1"/>
    <property type="molecule type" value="Genomic_DNA"/>
</dbReference>
<reference evidence="1 2" key="1">
    <citation type="journal article" date="2023" name="J. Hered.">
        <title>Chromosome-level genome of the wood stork (Mycteria americana) provides insight into avian chromosome evolution.</title>
        <authorList>
            <person name="Flamio R. Jr."/>
            <person name="Ramstad K.M."/>
        </authorList>
    </citation>
    <scope>NUCLEOTIDE SEQUENCE [LARGE SCALE GENOMIC DNA]</scope>
    <source>
        <strain evidence="1">JAX WOST 10</strain>
    </source>
</reference>